<organism evidence="3 4">
    <name type="scientific">Ancylobacter tetraedralis</name>
    <dbReference type="NCBI Taxonomy" id="217068"/>
    <lineage>
        <taxon>Bacteria</taxon>
        <taxon>Pseudomonadati</taxon>
        <taxon>Pseudomonadota</taxon>
        <taxon>Alphaproteobacteria</taxon>
        <taxon>Hyphomicrobiales</taxon>
        <taxon>Xanthobacteraceae</taxon>
        <taxon>Ancylobacter</taxon>
    </lineage>
</organism>
<gene>
    <name evidence="3" type="ORF">FHS55_004065</name>
</gene>
<dbReference type="CDD" id="cd01714">
    <property type="entry name" value="ETF_beta"/>
    <property type="match status" value="1"/>
</dbReference>
<feature type="domain" description="Electron transfer flavoprotein alpha/beta-subunit N-terminal" evidence="2">
    <location>
        <begin position="40"/>
        <end position="229"/>
    </location>
</feature>
<dbReference type="SUPFAM" id="SSF52402">
    <property type="entry name" value="Adenine nucleotide alpha hydrolases-like"/>
    <property type="match status" value="1"/>
</dbReference>
<dbReference type="SMART" id="SM00893">
    <property type="entry name" value="ETF"/>
    <property type="match status" value="1"/>
</dbReference>
<dbReference type="Gene3D" id="3.40.50.620">
    <property type="entry name" value="HUPs"/>
    <property type="match status" value="1"/>
</dbReference>
<dbReference type="InterPro" id="IPR033948">
    <property type="entry name" value="ETF_beta_N"/>
</dbReference>
<dbReference type="PIRSF" id="PIRSF000090">
    <property type="entry name" value="Beta-ETF"/>
    <property type="match status" value="1"/>
</dbReference>
<dbReference type="PANTHER" id="PTHR21294">
    <property type="entry name" value="ELECTRON TRANSFER FLAVOPROTEIN BETA-SUBUNIT"/>
    <property type="match status" value="1"/>
</dbReference>
<keyword evidence="1" id="KW-0249">Electron transport</keyword>
<keyword evidence="4" id="KW-1185">Reference proteome</keyword>
<dbReference type="InterPro" id="IPR012255">
    <property type="entry name" value="ETF_b"/>
</dbReference>
<accession>A0A839ZEV8</accession>
<sequence length="273" mass="28096">MDAALINSGAPLHIVVLLKQVFDPSTPPDRIAIGADHRSISVGAGLTPVMNGYDANALEEAIRLKERHGASVTAISLGEEQASTVVRRALALGADAGVLVVAPAGLGQGATFTAALLSAALKRLPKADLVLCGRASSDTDAGQVPAIVAAALDAPLILPVSAVLSSAEDHIVVERLSDRGVQRLKSAFPCVLGVSNEANTPRPPSLKGVMTAKKAPLTIWNSADLSVETAPAVTLQRLSARENVPVDIEIIAGSPAEAGARLAERLVEAEFVR</sequence>
<dbReference type="RefSeq" id="WP_183191568.1">
    <property type="nucleotide sequence ID" value="NZ_JACICD010000010.1"/>
</dbReference>
<evidence type="ECO:0000256" key="1">
    <source>
        <dbReference type="ARBA" id="ARBA00022982"/>
    </source>
</evidence>
<dbReference type="PANTHER" id="PTHR21294:SF17">
    <property type="entry name" value="PROTEIN FIXA"/>
    <property type="match status" value="1"/>
</dbReference>
<evidence type="ECO:0000313" key="4">
    <source>
        <dbReference type="Proteomes" id="UP000533469"/>
    </source>
</evidence>
<keyword evidence="1" id="KW-0813">Transport</keyword>
<protein>
    <submittedName>
        <fullName evidence="3">Electron transfer flavoprotein beta subunit</fullName>
    </submittedName>
</protein>
<reference evidence="3 4" key="1">
    <citation type="submission" date="2020-08" db="EMBL/GenBank/DDBJ databases">
        <title>Genomic Encyclopedia of Type Strains, Phase IV (KMG-IV): sequencing the most valuable type-strain genomes for metagenomic binning, comparative biology and taxonomic classification.</title>
        <authorList>
            <person name="Goeker M."/>
        </authorList>
    </citation>
    <scope>NUCLEOTIDE SEQUENCE [LARGE SCALE GENOMIC DNA]</scope>
    <source>
        <strain evidence="3 4">DSM 5895</strain>
    </source>
</reference>
<comment type="caution">
    <text evidence="3">The sequence shown here is derived from an EMBL/GenBank/DDBJ whole genome shotgun (WGS) entry which is preliminary data.</text>
</comment>
<dbReference type="Proteomes" id="UP000533469">
    <property type="component" value="Unassembled WGS sequence"/>
</dbReference>
<dbReference type="AlphaFoldDB" id="A0A839ZEV8"/>
<proteinExistence type="predicted"/>
<name>A0A839ZEV8_9HYPH</name>
<dbReference type="EMBL" id="JACICD010000010">
    <property type="protein sequence ID" value="MBB3773430.1"/>
    <property type="molecule type" value="Genomic_DNA"/>
</dbReference>
<dbReference type="InterPro" id="IPR014729">
    <property type="entry name" value="Rossmann-like_a/b/a_fold"/>
</dbReference>
<evidence type="ECO:0000259" key="2">
    <source>
        <dbReference type="SMART" id="SM00893"/>
    </source>
</evidence>
<dbReference type="InterPro" id="IPR014730">
    <property type="entry name" value="ETF_a/b_N"/>
</dbReference>
<evidence type="ECO:0000313" key="3">
    <source>
        <dbReference type="EMBL" id="MBB3773430.1"/>
    </source>
</evidence>
<dbReference type="GO" id="GO:0009055">
    <property type="term" value="F:electron transfer activity"/>
    <property type="evidence" value="ECO:0007669"/>
    <property type="project" value="InterPro"/>
</dbReference>
<dbReference type="Pfam" id="PF01012">
    <property type="entry name" value="ETF"/>
    <property type="match status" value="1"/>
</dbReference>